<evidence type="ECO:0000256" key="7">
    <source>
        <dbReference type="RuleBase" id="RU363069"/>
    </source>
</evidence>
<dbReference type="InterPro" id="IPR026843">
    <property type="entry name" value="SbcD_C"/>
</dbReference>
<dbReference type="OrthoDB" id="9773856at2"/>
<dbReference type="CDD" id="cd00840">
    <property type="entry name" value="MPP_Mre11_N"/>
    <property type="match status" value="1"/>
</dbReference>
<dbReference type="PANTHER" id="PTHR30337:SF0">
    <property type="entry name" value="NUCLEASE SBCCD SUBUNIT D"/>
    <property type="match status" value="1"/>
</dbReference>
<dbReference type="InterPro" id="IPR041796">
    <property type="entry name" value="Mre11_N"/>
</dbReference>
<evidence type="ECO:0000256" key="6">
    <source>
        <dbReference type="ARBA" id="ARBA00022839"/>
    </source>
</evidence>
<evidence type="ECO:0000256" key="1">
    <source>
        <dbReference type="ARBA" id="ARBA00010555"/>
    </source>
</evidence>
<keyword evidence="7" id="KW-0255">Endonuclease</keyword>
<dbReference type="PANTHER" id="PTHR30337">
    <property type="entry name" value="COMPONENT OF ATP-DEPENDENT DSDNA EXONUCLEASE"/>
    <property type="match status" value="1"/>
</dbReference>
<dbReference type="Proteomes" id="UP000288812">
    <property type="component" value="Unassembled WGS sequence"/>
</dbReference>
<dbReference type="Pfam" id="PF12320">
    <property type="entry name" value="SbcD_C"/>
    <property type="match status" value="1"/>
</dbReference>
<dbReference type="NCBIfam" id="TIGR00619">
    <property type="entry name" value="sbcd"/>
    <property type="match status" value="1"/>
</dbReference>
<dbReference type="InterPro" id="IPR004843">
    <property type="entry name" value="Calcineurin-like_PHP"/>
</dbReference>
<name>A0A437S4T3_9FIRM</name>
<dbReference type="GO" id="GO:0008408">
    <property type="term" value="F:3'-5' exonuclease activity"/>
    <property type="evidence" value="ECO:0007669"/>
    <property type="project" value="InterPro"/>
</dbReference>
<dbReference type="SUPFAM" id="SSF56300">
    <property type="entry name" value="Metallo-dependent phosphatases"/>
    <property type="match status" value="1"/>
</dbReference>
<proteinExistence type="inferred from homology"/>
<evidence type="ECO:0000256" key="4">
    <source>
        <dbReference type="ARBA" id="ARBA00022722"/>
    </source>
</evidence>
<protein>
    <recommendedName>
        <fullName evidence="3 7">Nuclease SbcCD subunit D</fullName>
    </recommendedName>
</protein>
<gene>
    <name evidence="7" type="primary">sbcD</name>
    <name evidence="10" type="ORF">EF514_09520</name>
</gene>
<dbReference type="GO" id="GO:0006260">
    <property type="term" value="P:DNA replication"/>
    <property type="evidence" value="ECO:0007669"/>
    <property type="project" value="UniProtKB-KW"/>
</dbReference>
<evidence type="ECO:0000313" key="11">
    <source>
        <dbReference type="Proteomes" id="UP000288812"/>
    </source>
</evidence>
<keyword evidence="11" id="KW-1185">Reference proteome</keyword>
<evidence type="ECO:0000259" key="9">
    <source>
        <dbReference type="Pfam" id="PF12320"/>
    </source>
</evidence>
<feature type="domain" description="Nuclease SbcCD subunit D C-terminal" evidence="9">
    <location>
        <begin position="269"/>
        <end position="357"/>
    </location>
</feature>
<reference evidence="10 11" key="1">
    <citation type="submission" date="2018-11" db="EMBL/GenBank/DDBJ databases">
        <title>Genome sequencing and assembly of Anaerosphaera sp. nov., GS7-6-2.</title>
        <authorList>
            <person name="Rettenmaier R."/>
            <person name="Liebl W."/>
            <person name="Zverlov V."/>
        </authorList>
    </citation>
    <scope>NUCLEOTIDE SEQUENCE [LARGE SCALE GENOMIC DNA]</scope>
    <source>
        <strain evidence="10 11">GS7-6-2</strain>
    </source>
</reference>
<keyword evidence="5 7" id="KW-0378">Hydrolase</keyword>
<comment type="similarity">
    <text evidence="1 7">Belongs to the SbcD family.</text>
</comment>
<dbReference type="AlphaFoldDB" id="A0A437S4T3"/>
<dbReference type="InterPro" id="IPR029052">
    <property type="entry name" value="Metallo-depent_PP-like"/>
</dbReference>
<feature type="domain" description="Calcineurin-like phosphoesterase" evidence="8">
    <location>
        <begin position="1"/>
        <end position="217"/>
    </location>
</feature>
<accession>A0A437S4T3</accession>
<evidence type="ECO:0000259" key="8">
    <source>
        <dbReference type="Pfam" id="PF00149"/>
    </source>
</evidence>
<dbReference type="InterPro" id="IPR004593">
    <property type="entry name" value="SbcD"/>
</dbReference>
<comment type="function">
    <text evidence="7">SbcCD cleaves DNA hairpin structures. These structures can inhibit DNA replication and are intermediates in certain DNA recombination reactions. The complex acts as a 3'-&gt;5' double strand exonuclease that can open hairpins. It also has a 5' single-strand endonuclease activity.</text>
</comment>
<keyword evidence="7" id="KW-0233">DNA recombination</keyword>
<evidence type="ECO:0000256" key="2">
    <source>
        <dbReference type="ARBA" id="ARBA00011322"/>
    </source>
</evidence>
<keyword evidence="7" id="KW-0235">DNA replication</keyword>
<evidence type="ECO:0000256" key="3">
    <source>
        <dbReference type="ARBA" id="ARBA00013365"/>
    </source>
</evidence>
<dbReference type="EMBL" id="RLIH01000017">
    <property type="protein sequence ID" value="RVU54004.1"/>
    <property type="molecule type" value="Genomic_DNA"/>
</dbReference>
<dbReference type="InterPro" id="IPR050535">
    <property type="entry name" value="DNA_Repair-Maintenance_Comp"/>
</dbReference>
<sequence>MKIFHIADLHIGKVVNGFSMLEDQKHILEQILRKIDKEKPDVLLVAGDIYDKTVPSGAAVSLFDEFLTALSQKDVIVICISGNHDSPERIGFGSRIMKNSDIYISGVFEGDMRKVTVEDDYGEVDFYLLPFVKPMNVRRFFPEEEIESYSDGLAVIFKNQEIDFQRRNILVAHQFVLPSSGEVIRSDSETEPVGGINGIYSDVFNGFDYVALGHLHGSQKIGRDCIRYAGSPLKYSFSEVNHNKSVTVFELREKGDYSISEIPLNPKCDMRKIRGPLKELISEEVLSEGNPRDYMHITLTDEGEILDAIGILRSYYPNVMELSFDNSRTRYDSQIFEIENIEQKSTMELFETFYREQNGSDLTESHKQIIEKFFKDMEERI</sequence>
<dbReference type="Pfam" id="PF00149">
    <property type="entry name" value="Metallophos"/>
    <property type="match status" value="1"/>
</dbReference>
<evidence type="ECO:0000313" key="10">
    <source>
        <dbReference type="EMBL" id="RVU54004.1"/>
    </source>
</evidence>
<dbReference type="Gene3D" id="3.60.21.10">
    <property type="match status" value="1"/>
</dbReference>
<organism evidence="10 11">
    <name type="scientific">Anaerosphaera multitolerans</name>
    <dbReference type="NCBI Taxonomy" id="2487351"/>
    <lineage>
        <taxon>Bacteria</taxon>
        <taxon>Bacillati</taxon>
        <taxon>Bacillota</taxon>
        <taxon>Tissierellia</taxon>
        <taxon>Tissierellales</taxon>
        <taxon>Peptoniphilaceae</taxon>
        <taxon>Anaerosphaera</taxon>
    </lineage>
</organism>
<dbReference type="GO" id="GO:0006310">
    <property type="term" value="P:DNA recombination"/>
    <property type="evidence" value="ECO:0007669"/>
    <property type="project" value="UniProtKB-KW"/>
</dbReference>
<comment type="caution">
    <text evidence="10">The sequence shown here is derived from an EMBL/GenBank/DDBJ whole genome shotgun (WGS) entry which is preliminary data.</text>
</comment>
<dbReference type="GO" id="GO:0004519">
    <property type="term" value="F:endonuclease activity"/>
    <property type="evidence" value="ECO:0007669"/>
    <property type="project" value="UniProtKB-KW"/>
</dbReference>
<evidence type="ECO:0000256" key="5">
    <source>
        <dbReference type="ARBA" id="ARBA00022801"/>
    </source>
</evidence>
<keyword evidence="6 7" id="KW-0269">Exonuclease</keyword>
<dbReference type="RefSeq" id="WP_127725211.1">
    <property type="nucleotide sequence ID" value="NZ_RLIH01000017.1"/>
</dbReference>
<comment type="subunit">
    <text evidence="2 7">Heterodimer of SbcC and SbcD.</text>
</comment>
<keyword evidence="4 7" id="KW-0540">Nuclease</keyword>